<name>A0ABR1B433_POLSC</name>
<dbReference type="PROSITE" id="PS50263">
    <property type="entry name" value="CN_HYDROLASE"/>
    <property type="match status" value="1"/>
</dbReference>
<feature type="chain" id="PRO_5047324569" description="CN hydrolase domain-containing protein" evidence="3">
    <location>
        <begin position="30"/>
        <end position="527"/>
    </location>
</feature>
<dbReference type="InterPro" id="IPR040154">
    <property type="entry name" value="Biotinidase/VNN"/>
</dbReference>
<comment type="similarity">
    <text evidence="1">Belongs to the carbon-nitrogen hydrolase superfamily. BTD/VNN family.</text>
</comment>
<dbReference type="Proteomes" id="UP001359485">
    <property type="component" value="Unassembled WGS sequence"/>
</dbReference>
<evidence type="ECO:0000256" key="3">
    <source>
        <dbReference type="SAM" id="SignalP"/>
    </source>
</evidence>
<feature type="domain" description="CN hydrolase" evidence="4">
    <location>
        <begin position="33"/>
        <end position="290"/>
    </location>
</feature>
<evidence type="ECO:0000256" key="2">
    <source>
        <dbReference type="ARBA" id="ARBA00022801"/>
    </source>
</evidence>
<dbReference type="Gene3D" id="3.60.110.10">
    <property type="entry name" value="Carbon-nitrogen hydrolase"/>
    <property type="match status" value="1"/>
</dbReference>
<accession>A0ABR1B433</accession>
<organism evidence="5 6">
    <name type="scientific">Polyplax serrata</name>
    <name type="common">Common mouse louse</name>
    <dbReference type="NCBI Taxonomy" id="468196"/>
    <lineage>
        <taxon>Eukaryota</taxon>
        <taxon>Metazoa</taxon>
        <taxon>Ecdysozoa</taxon>
        <taxon>Arthropoda</taxon>
        <taxon>Hexapoda</taxon>
        <taxon>Insecta</taxon>
        <taxon>Pterygota</taxon>
        <taxon>Neoptera</taxon>
        <taxon>Paraneoptera</taxon>
        <taxon>Psocodea</taxon>
        <taxon>Troctomorpha</taxon>
        <taxon>Phthiraptera</taxon>
        <taxon>Anoplura</taxon>
        <taxon>Polyplacidae</taxon>
        <taxon>Polyplax</taxon>
    </lineage>
</organism>
<dbReference type="EMBL" id="JAWJWF010000004">
    <property type="protein sequence ID" value="KAK6633642.1"/>
    <property type="molecule type" value="Genomic_DNA"/>
</dbReference>
<keyword evidence="2" id="KW-0378">Hydrolase</keyword>
<evidence type="ECO:0000313" key="5">
    <source>
        <dbReference type="EMBL" id="KAK6633642.1"/>
    </source>
</evidence>
<dbReference type="Pfam" id="PF00795">
    <property type="entry name" value="CN_hydrolase"/>
    <property type="match status" value="1"/>
</dbReference>
<dbReference type="InterPro" id="IPR036526">
    <property type="entry name" value="C-N_Hydrolase_sf"/>
</dbReference>
<keyword evidence="3" id="KW-0732">Signal</keyword>
<evidence type="ECO:0000313" key="6">
    <source>
        <dbReference type="Proteomes" id="UP001359485"/>
    </source>
</evidence>
<dbReference type="PANTHER" id="PTHR10609">
    <property type="entry name" value="BIOTINIDASE-RELATED"/>
    <property type="match status" value="1"/>
</dbReference>
<comment type="caution">
    <text evidence="5">The sequence shown here is derived from an EMBL/GenBank/DDBJ whole genome shotgun (WGS) entry which is preliminary data.</text>
</comment>
<dbReference type="SUPFAM" id="SSF56317">
    <property type="entry name" value="Carbon-nitrogen hydrolase"/>
    <property type="match status" value="1"/>
</dbReference>
<evidence type="ECO:0000256" key="1">
    <source>
        <dbReference type="ARBA" id="ARBA00008225"/>
    </source>
</evidence>
<dbReference type="InterPro" id="IPR003010">
    <property type="entry name" value="C-N_Hydrolase"/>
</dbReference>
<dbReference type="PANTHER" id="PTHR10609:SF14">
    <property type="entry name" value="BIOTINIDASE"/>
    <property type="match status" value="1"/>
</dbReference>
<keyword evidence="6" id="KW-1185">Reference proteome</keyword>
<gene>
    <name evidence="5" type="ORF">RUM44_004249</name>
</gene>
<evidence type="ECO:0000259" key="4">
    <source>
        <dbReference type="PROSITE" id="PS50263"/>
    </source>
</evidence>
<proteinExistence type="inferred from homology"/>
<feature type="signal peptide" evidence="3">
    <location>
        <begin position="1"/>
        <end position="29"/>
    </location>
</feature>
<reference evidence="5 6" key="1">
    <citation type="submission" date="2023-09" db="EMBL/GenBank/DDBJ databases">
        <title>Genomes of two closely related lineages of the louse Polyplax serrata with different host specificities.</title>
        <authorList>
            <person name="Martinu J."/>
            <person name="Tarabai H."/>
            <person name="Stefka J."/>
            <person name="Hypsa V."/>
        </authorList>
    </citation>
    <scope>NUCLEOTIDE SEQUENCE [LARGE SCALE GENOMIC DNA]</scope>
    <source>
        <strain evidence="5">98ZLc_SE</strain>
    </source>
</reference>
<sequence>MIVETESGMLTKIVFSLLLSSFQFQTLHAQGTYIGAVVEYNPYQNADKNVMLEQNLKNYEFFIEEAASKKANIVVFPEGGLKTDVLSAVPNPAEETVVTCNKPDLSIIMSRISCAAKNNKIYVVINLPETRSIEEGDGVKKVKYNTNVVFDRSGAVVARYAKYNLFDEFNTNKPKEPELSFFTTDFGITFGTFICFDILFQEPTLVLVKRYKITDFLFTSQWFSELPFLTALQAQRGWAEANDVNLLASGYNDPRRGSTGSGIFNGVDGSIVHYMSEKKGSKLFVAEIPKKNSINGLQKSTWRDSVLARASNASQFNLVFDDFTLLSDEIELFNSEVITPEVDEHLEICSHKNFCCSFQVRVDQKSADVKNYNYRAVVFNGVRKFGLSATGGVQACGIVLCTGPSIHNCTRRAAQMPDIYEFSYIKIEGNFKKRNALQIPTTLTTGASMDTLKPNRYEFVVKEEEDYKKVTMVLDWSVDNLQTFAIWGRDFTMDGKKPSLPVSSSVRLKLSIPLLVLVFWLAAAFGF</sequence>
<dbReference type="Pfam" id="PF19018">
    <property type="entry name" value="Vanin_C"/>
    <property type="match status" value="1"/>
</dbReference>
<dbReference type="InterPro" id="IPR043957">
    <property type="entry name" value="Vanin_C"/>
</dbReference>
<protein>
    <recommendedName>
        <fullName evidence="4">CN hydrolase domain-containing protein</fullName>
    </recommendedName>
</protein>